<feature type="region of interest" description="Disordered" evidence="1">
    <location>
        <begin position="190"/>
        <end position="211"/>
    </location>
</feature>
<name>A0A561WBU0_ACTTI</name>
<dbReference type="PANTHER" id="PTHR35525">
    <property type="entry name" value="BLL6575 PROTEIN"/>
    <property type="match status" value="1"/>
</dbReference>
<dbReference type="Gene3D" id="1.10.3300.10">
    <property type="entry name" value="Jann2411-like domain"/>
    <property type="match status" value="1"/>
</dbReference>
<reference evidence="3 4" key="1">
    <citation type="submission" date="2019-06" db="EMBL/GenBank/DDBJ databases">
        <title>Sequencing the genomes of 1000 actinobacteria strains.</title>
        <authorList>
            <person name="Klenk H.-P."/>
        </authorList>
    </citation>
    <scope>NUCLEOTIDE SEQUENCE [LARGE SCALE GENOMIC DNA]</scope>
    <source>
        <strain evidence="3 4">DSM 43866</strain>
    </source>
</reference>
<dbReference type="Pfam" id="PF11706">
    <property type="entry name" value="zf-CGNR"/>
    <property type="match status" value="1"/>
</dbReference>
<accession>A0A561WBU0</accession>
<dbReference type="Pfam" id="PF07336">
    <property type="entry name" value="ABATE"/>
    <property type="match status" value="1"/>
</dbReference>
<dbReference type="RefSeq" id="WP_203723813.1">
    <property type="nucleotide sequence ID" value="NZ_BOMX01000150.1"/>
</dbReference>
<evidence type="ECO:0000313" key="4">
    <source>
        <dbReference type="Proteomes" id="UP000320239"/>
    </source>
</evidence>
<dbReference type="PANTHER" id="PTHR35525:SF3">
    <property type="entry name" value="BLL6575 PROTEIN"/>
    <property type="match status" value="1"/>
</dbReference>
<dbReference type="EMBL" id="VIWY01000003">
    <property type="protein sequence ID" value="TWG21303.1"/>
    <property type="molecule type" value="Genomic_DNA"/>
</dbReference>
<gene>
    <name evidence="3" type="ORF">FHX34_103841</name>
</gene>
<feature type="domain" description="Zinc finger CGNR" evidence="2">
    <location>
        <begin position="155"/>
        <end position="193"/>
    </location>
</feature>
<dbReference type="InterPro" id="IPR010852">
    <property type="entry name" value="ABATE"/>
</dbReference>
<sequence length="211" mass="22646">MSVASLPGGGAPLLGEPAPIELGNTVYAVRGRLKDGLQTVEHLAAWLRDMRPRLGVTLTDDDVRSVTDHELRLARELRDAIRALGATAVAGRPPDPEAVATLNRHAGRTPRWRELRTLPEPHVTQCSAGRPVAAALSALAEEAVDFFGGRPRDDVRACPGPGCVLYFVREGSRREFCSAGCSNRARAARHYARSKGTGDPDGGCDQPRPAR</sequence>
<dbReference type="SUPFAM" id="SSF160904">
    <property type="entry name" value="Jann2411-like"/>
    <property type="match status" value="1"/>
</dbReference>
<keyword evidence="4" id="KW-1185">Reference proteome</keyword>
<proteinExistence type="predicted"/>
<evidence type="ECO:0000313" key="3">
    <source>
        <dbReference type="EMBL" id="TWG21303.1"/>
    </source>
</evidence>
<dbReference type="AlphaFoldDB" id="A0A561WBU0"/>
<evidence type="ECO:0000256" key="1">
    <source>
        <dbReference type="SAM" id="MobiDB-lite"/>
    </source>
</evidence>
<dbReference type="Proteomes" id="UP000320239">
    <property type="component" value="Unassembled WGS sequence"/>
</dbReference>
<organism evidence="3 4">
    <name type="scientific">Actinoplanes teichomyceticus</name>
    <dbReference type="NCBI Taxonomy" id="1867"/>
    <lineage>
        <taxon>Bacteria</taxon>
        <taxon>Bacillati</taxon>
        <taxon>Actinomycetota</taxon>
        <taxon>Actinomycetes</taxon>
        <taxon>Micromonosporales</taxon>
        <taxon>Micromonosporaceae</taxon>
        <taxon>Actinoplanes</taxon>
    </lineage>
</organism>
<comment type="caution">
    <text evidence="3">The sequence shown here is derived from an EMBL/GenBank/DDBJ whole genome shotgun (WGS) entry which is preliminary data.</text>
</comment>
<protein>
    <submittedName>
        <fullName evidence="3">CGNR zinc finger protein</fullName>
    </submittedName>
</protein>
<evidence type="ECO:0000259" key="2">
    <source>
        <dbReference type="Pfam" id="PF11706"/>
    </source>
</evidence>
<dbReference type="InterPro" id="IPR023286">
    <property type="entry name" value="ABATE_dom_sf"/>
</dbReference>
<dbReference type="InterPro" id="IPR021005">
    <property type="entry name" value="Znf_CGNR"/>
</dbReference>